<sequence>MSEICTQRQSTTSFTRVSSVLMFRYTTLKPGFWSPSFLTCLFTIYYFLFFGLFLTHLPFPLLLLTHRLLFFPPSRSIGVDGYTCQSFSS</sequence>
<accession>A0A5N6Y1F2</accession>
<gene>
    <name evidence="1" type="ORF">BDV24DRAFT_75999</name>
</gene>
<reference evidence="1" key="1">
    <citation type="submission" date="2019-04" db="EMBL/GenBank/DDBJ databases">
        <title>Friends and foes A comparative genomics study of 23 Aspergillus species from section Flavi.</title>
        <authorList>
            <consortium name="DOE Joint Genome Institute"/>
            <person name="Kjaerbolling I."/>
            <person name="Vesth T."/>
            <person name="Frisvad J.C."/>
            <person name="Nybo J.L."/>
            <person name="Theobald S."/>
            <person name="Kildgaard S."/>
            <person name="Isbrandt T."/>
            <person name="Kuo A."/>
            <person name="Sato A."/>
            <person name="Lyhne E.K."/>
            <person name="Kogle M.E."/>
            <person name="Wiebenga A."/>
            <person name="Kun R.S."/>
            <person name="Lubbers R.J."/>
            <person name="Makela M.R."/>
            <person name="Barry K."/>
            <person name="Chovatia M."/>
            <person name="Clum A."/>
            <person name="Daum C."/>
            <person name="Haridas S."/>
            <person name="He G."/>
            <person name="LaButti K."/>
            <person name="Lipzen A."/>
            <person name="Mondo S."/>
            <person name="Riley R."/>
            <person name="Salamov A."/>
            <person name="Simmons B.A."/>
            <person name="Magnuson J.K."/>
            <person name="Henrissat B."/>
            <person name="Mortensen U.H."/>
            <person name="Larsen T.O."/>
            <person name="Devries R.P."/>
            <person name="Grigoriev I.V."/>
            <person name="Machida M."/>
            <person name="Baker S.E."/>
            <person name="Andersen M.R."/>
        </authorList>
    </citation>
    <scope>NUCLEOTIDE SEQUENCE</scope>
    <source>
        <strain evidence="1">CBS 117612</strain>
    </source>
</reference>
<dbReference type="EMBL" id="ML737158">
    <property type="protein sequence ID" value="KAE8339287.1"/>
    <property type="molecule type" value="Genomic_DNA"/>
</dbReference>
<evidence type="ECO:0000313" key="1">
    <source>
        <dbReference type="EMBL" id="KAE8339287.1"/>
    </source>
</evidence>
<dbReference type="Proteomes" id="UP000325558">
    <property type="component" value="Unassembled WGS sequence"/>
</dbReference>
<name>A0A5N6Y1F2_9EURO</name>
<proteinExistence type="predicted"/>
<dbReference type="AlphaFoldDB" id="A0A5N6Y1F2"/>
<organism evidence="1">
    <name type="scientific">Aspergillus arachidicola</name>
    <dbReference type="NCBI Taxonomy" id="656916"/>
    <lineage>
        <taxon>Eukaryota</taxon>
        <taxon>Fungi</taxon>
        <taxon>Dikarya</taxon>
        <taxon>Ascomycota</taxon>
        <taxon>Pezizomycotina</taxon>
        <taxon>Eurotiomycetes</taxon>
        <taxon>Eurotiomycetidae</taxon>
        <taxon>Eurotiales</taxon>
        <taxon>Aspergillaceae</taxon>
        <taxon>Aspergillus</taxon>
        <taxon>Aspergillus subgen. Circumdati</taxon>
    </lineage>
</organism>
<protein>
    <submittedName>
        <fullName evidence="1">Uncharacterized protein</fullName>
    </submittedName>
</protein>